<feature type="compositionally biased region" description="Low complexity" evidence="2">
    <location>
        <begin position="1"/>
        <end position="11"/>
    </location>
</feature>
<name>A0A6G1EQJ1_9ORYZ</name>
<feature type="region of interest" description="Disordered" evidence="2">
    <location>
        <begin position="187"/>
        <end position="328"/>
    </location>
</feature>
<evidence type="ECO:0000256" key="1">
    <source>
        <dbReference type="ARBA" id="ARBA00010016"/>
    </source>
</evidence>
<dbReference type="PANTHER" id="PTHR31807:SF22">
    <property type="entry name" value="OS07G0115600 PROTEIN"/>
    <property type="match status" value="1"/>
</dbReference>
<protein>
    <submittedName>
        <fullName evidence="3">Uncharacterized protein</fullName>
    </submittedName>
</protein>
<dbReference type="PANTHER" id="PTHR31807">
    <property type="entry name" value="AUGMIN FAMILY MEMBER"/>
    <property type="match status" value="1"/>
</dbReference>
<organism evidence="3 4">
    <name type="scientific">Oryza meyeriana var. granulata</name>
    <dbReference type="NCBI Taxonomy" id="110450"/>
    <lineage>
        <taxon>Eukaryota</taxon>
        <taxon>Viridiplantae</taxon>
        <taxon>Streptophyta</taxon>
        <taxon>Embryophyta</taxon>
        <taxon>Tracheophyta</taxon>
        <taxon>Spermatophyta</taxon>
        <taxon>Magnoliopsida</taxon>
        <taxon>Liliopsida</taxon>
        <taxon>Poales</taxon>
        <taxon>Poaceae</taxon>
        <taxon>BOP clade</taxon>
        <taxon>Oryzoideae</taxon>
        <taxon>Oryzeae</taxon>
        <taxon>Oryzinae</taxon>
        <taxon>Oryza</taxon>
        <taxon>Oryza meyeriana</taxon>
    </lineage>
</organism>
<dbReference type="AlphaFoldDB" id="A0A6G1EQJ1"/>
<evidence type="ECO:0000313" key="4">
    <source>
        <dbReference type="Proteomes" id="UP000479710"/>
    </source>
</evidence>
<dbReference type="GO" id="GO:0051225">
    <property type="term" value="P:spindle assembly"/>
    <property type="evidence" value="ECO:0007669"/>
    <property type="project" value="TreeGrafter"/>
</dbReference>
<feature type="compositionally biased region" description="Low complexity" evidence="2">
    <location>
        <begin position="202"/>
        <end position="216"/>
    </location>
</feature>
<keyword evidence="4" id="KW-1185">Reference proteome</keyword>
<dbReference type="Proteomes" id="UP000479710">
    <property type="component" value="Unassembled WGS sequence"/>
</dbReference>
<dbReference type="GO" id="GO:0005737">
    <property type="term" value="C:cytoplasm"/>
    <property type="evidence" value="ECO:0007669"/>
    <property type="project" value="TreeGrafter"/>
</dbReference>
<proteinExistence type="inferred from homology"/>
<dbReference type="GO" id="GO:0008017">
    <property type="term" value="F:microtubule binding"/>
    <property type="evidence" value="ECO:0007669"/>
    <property type="project" value="TreeGrafter"/>
</dbReference>
<sequence>MVVDAGAAAAVTTRPNTSRRQHGRRSATAGAAAALCPSNSDAVAAKAKPKAVVASRYLLPSSKPASVASGSITTSTATTCRAASPAAPRRPAASAAADTTARTVSVAFQGTSYCLDAGKARLVSHAAVAAITPPPEKKRSGFAAGAAAVRAKVSGGRWPASAAANAGSYGFRGVAARSLAFDEMTPRRASVDIPNPLPTALSSDTDSATSSAGSPDGDVDASKLAPTARPSPRSIMTSSPARFSRDSMGSRSERFADHSTPFMSRTPRFLASPSPKTTAPAATKKKSVKSLFNGLLSSPFTRPSPKQPPPTKTAVSSPASQSPVRTSTTVAAAGIAGKLLVQGKASSTGCNSDGDMRRVAKAEEEHLLRLLHNRHLQWRRANAQADAALSAQELNAEKHLCGAWVTILGMHRSIALKKLQLQLLKSNCKLMAILRGQMVYLEEWSLLENKYANSFSGTVEALNATIVRLPVSDGAMADFHAVKNAVGSAVDVMQTMRNSMSTLLPKLARTDVLVSQLSKIATQEQVLMAQCRELLSTVALMHVKYSSLQGQRIQLSHPNKAKAFLVQSIYTAI</sequence>
<dbReference type="Pfam" id="PF04484">
    <property type="entry name" value="QWRF"/>
    <property type="match status" value="1"/>
</dbReference>
<comment type="caution">
    <text evidence="3">The sequence shown here is derived from an EMBL/GenBank/DDBJ whole genome shotgun (WGS) entry which is preliminary data.</text>
</comment>
<dbReference type="InterPro" id="IPR007573">
    <property type="entry name" value="QWRF"/>
</dbReference>
<accession>A0A6G1EQJ1</accession>
<evidence type="ECO:0000313" key="3">
    <source>
        <dbReference type="EMBL" id="KAF0926887.1"/>
    </source>
</evidence>
<comment type="similarity">
    <text evidence="1">Belongs to the QWRF family.</text>
</comment>
<feature type="compositionally biased region" description="Low complexity" evidence="2">
    <location>
        <begin position="271"/>
        <end position="282"/>
    </location>
</feature>
<feature type="region of interest" description="Disordered" evidence="2">
    <location>
        <begin position="1"/>
        <end position="28"/>
    </location>
</feature>
<dbReference type="EMBL" id="SPHZ02000003">
    <property type="protein sequence ID" value="KAF0926887.1"/>
    <property type="molecule type" value="Genomic_DNA"/>
</dbReference>
<dbReference type="OrthoDB" id="1924320at2759"/>
<dbReference type="GO" id="GO:0005880">
    <property type="term" value="C:nuclear microtubule"/>
    <property type="evidence" value="ECO:0007669"/>
    <property type="project" value="TreeGrafter"/>
</dbReference>
<gene>
    <name evidence="3" type="ORF">E2562_027741</name>
</gene>
<feature type="compositionally biased region" description="Polar residues" evidence="2">
    <location>
        <begin position="313"/>
        <end position="328"/>
    </location>
</feature>
<evidence type="ECO:0000256" key="2">
    <source>
        <dbReference type="SAM" id="MobiDB-lite"/>
    </source>
</evidence>
<reference evidence="3 4" key="1">
    <citation type="submission" date="2019-11" db="EMBL/GenBank/DDBJ databases">
        <title>Whole genome sequence of Oryza granulata.</title>
        <authorList>
            <person name="Li W."/>
        </authorList>
    </citation>
    <scope>NUCLEOTIDE SEQUENCE [LARGE SCALE GENOMIC DNA]</scope>
    <source>
        <strain evidence="4">cv. Menghai</strain>
        <tissue evidence="3">Leaf</tissue>
    </source>
</reference>